<accession>A0A2K1JZ27</accession>
<dbReference type="EMBL" id="ABEU02000010">
    <property type="protein sequence ID" value="PNR46770.1"/>
    <property type="molecule type" value="Genomic_DNA"/>
</dbReference>
<dbReference type="PaxDb" id="3218-PP1S322_27V6.1"/>
<evidence type="ECO:0000313" key="3">
    <source>
        <dbReference type="Proteomes" id="UP000006727"/>
    </source>
</evidence>
<dbReference type="Proteomes" id="UP000006727">
    <property type="component" value="Chromosome 10"/>
</dbReference>
<dbReference type="InParanoid" id="A0A2K1JZ27"/>
<reference evidence="1 3" key="2">
    <citation type="journal article" date="2018" name="Plant J.">
        <title>The Physcomitrella patens chromosome-scale assembly reveals moss genome structure and evolution.</title>
        <authorList>
            <person name="Lang D."/>
            <person name="Ullrich K.K."/>
            <person name="Murat F."/>
            <person name="Fuchs J."/>
            <person name="Jenkins J."/>
            <person name="Haas F.B."/>
            <person name="Piednoel M."/>
            <person name="Gundlach H."/>
            <person name="Van Bel M."/>
            <person name="Meyberg R."/>
            <person name="Vives C."/>
            <person name="Morata J."/>
            <person name="Symeonidi A."/>
            <person name="Hiss M."/>
            <person name="Muchero W."/>
            <person name="Kamisugi Y."/>
            <person name="Saleh O."/>
            <person name="Blanc G."/>
            <person name="Decker E.L."/>
            <person name="van Gessel N."/>
            <person name="Grimwood J."/>
            <person name="Hayes R.D."/>
            <person name="Graham S.W."/>
            <person name="Gunter L.E."/>
            <person name="McDaniel S.F."/>
            <person name="Hoernstein S.N.W."/>
            <person name="Larsson A."/>
            <person name="Li F.W."/>
            <person name="Perroud P.F."/>
            <person name="Phillips J."/>
            <person name="Ranjan P."/>
            <person name="Rokshar D.S."/>
            <person name="Rothfels C.J."/>
            <person name="Schneider L."/>
            <person name="Shu S."/>
            <person name="Stevenson D.W."/>
            <person name="Thummler F."/>
            <person name="Tillich M."/>
            <person name="Villarreal Aguilar J.C."/>
            <person name="Widiez T."/>
            <person name="Wong G.K."/>
            <person name="Wymore A."/>
            <person name="Zhang Y."/>
            <person name="Zimmer A.D."/>
            <person name="Quatrano R.S."/>
            <person name="Mayer K.F.X."/>
            <person name="Goodstein D."/>
            <person name="Casacuberta J.M."/>
            <person name="Vandepoele K."/>
            <person name="Reski R."/>
            <person name="Cuming A.C."/>
            <person name="Tuskan G.A."/>
            <person name="Maumus F."/>
            <person name="Salse J."/>
            <person name="Schmutz J."/>
            <person name="Rensing S.A."/>
        </authorList>
    </citation>
    <scope>NUCLEOTIDE SEQUENCE [LARGE SCALE GENOMIC DNA]</scope>
    <source>
        <strain evidence="2 3">cv. Gransden 2004</strain>
    </source>
</reference>
<reference evidence="2" key="3">
    <citation type="submission" date="2020-12" db="UniProtKB">
        <authorList>
            <consortium name="EnsemblPlants"/>
        </authorList>
    </citation>
    <scope>IDENTIFICATION</scope>
</reference>
<protein>
    <submittedName>
        <fullName evidence="1 2">Uncharacterized protein</fullName>
    </submittedName>
</protein>
<dbReference type="EnsemblPlants" id="Pp3c10_14660V3.1">
    <property type="protein sequence ID" value="Pp3c10_14660V3.1"/>
    <property type="gene ID" value="Pp3c10_14660"/>
</dbReference>
<name>A0A2K1JZ27_PHYPA</name>
<dbReference type="Gramene" id="Pp3c10_14660V3.1">
    <property type="protein sequence ID" value="Pp3c10_14660V3.1"/>
    <property type="gene ID" value="Pp3c10_14660"/>
</dbReference>
<gene>
    <name evidence="1" type="ORF">PHYPA_013890</name>
</gene>
<evidence type="ECO:0000313" key="2">
    <source>
        <dbReference type="EnsemblPlants" id="Pp3c10_14660V3.1"/>
    </source>
</evidence>
<organism evidence="1">
    <name type="scientific">Physcomitrium patens</name>
    <name type="common">Spreading-leaved earth moss</name>
    <name type="synonym">Physcomitrella patens</name>
    <dbReference type="NCBI Taxonomy" id="3218"/>
    <lineage>
        <taxon>Eukaryota</taxon>
        <taxon>Viridiplantae</taxon>
        <taxon>Streptophyta</taxon>
        <taxon>Embryophyta</taxon>
        <taxon>Bryophyta</taxon>
        <taxon>Bryophytina</taxon>
        <taxon>Bryopsida</taxon>
        <taxon>Funariidae</taxon>
        <taxon>Funariales</taxon>
        <taxon>Funariaceae</taxon>
        <taxon>Physcomitrium</taxon>
    </lineage>
</organism>
<evidence type="ECO:0000313" key="1">
    <source>
        <dbReference type="EMBL" id="PNR46770.1"/>
    </source>
</evidence>
<keyword evidence="3" id="KW-1185">Reference proteome</keyword>
<reference evidence="1 3" key="1">
    <citation type="journal article" date="2008" name="Science">
        <title>The Physcomitrella genome reveals evolutionary insights into the conquest of land by plants.</title>
        <authorList>
            <person name="Rensing S."/>
            <person name="Lang D."/>
            <person name="Zimmer A."/>
            <person name="Terry A."/>
            <person name="Salamov A."/>
            <person name="Shapiro H."/>
            <person name="Nishiyama T."/>
            <person name="Perroud P.-F."/>
            <person name="Lindquist E."/>
            <person name="Kamisugi Y."/>
            <person name="Tanahashi T."/>
            <person name="Sakakibara K."/>
            <person name="Fujita T."/>
            <person name="Oishi K."/>
            <person name="Shin-I T."/>
            <person name="Kuroki Y."/>
            <person name="Toyoda A."/>
            <person name="Suzuki Y."/>
            <person name="Hashimoto A."/>
            <person name="Yamaguchi K."/>
            <person name="Sugano A."/>
            <person name="Kohara Y."/>
            <person name="Fujiyama A."/>
            <person name="Anterola A."/>
            <person name="Aoki S."/>
            <person name="Ashton N."/>
            <person name="Barbazuk W.B."/>
            <person name="Barker E."/>
            <person name="Bennetzen J."/>
            <person name="Bezanilla M."/>
            <person name="Blankenship R."/>
            <person name="Cho S.H."/>
            <person name="Dutcher S."/>
            <person name="Estelle M."/>
            <person name="Fawcett J.A."/>
            <person name="Gundlach H."/>
            <person name="Hanada K."/>
            <person name="Heyl A."/>
            <person name="Hicks K.A."/>
            <person name="Hugh J."/>
            <person name="Lohr M."/>
            <person name="Mayer K."/>
            <person name="Melkozernov A."/>
            <person name="Murata T."/>
            <person name="Nelson D."/>
            <person name="Pils B."/>
            <person name="Prigge M."/>
            <person name="Reiss B."/>
            <person name="Renner T."/>
            <person name="Rombauts S."/>
            <person name="Rushton P."/>
            <person name="Sanderfoot A."/>
            <person name="Schween G."/>
            <person name="Shiu S.-H."/>
            <person name="Stueber K."/>
            <person name="Theodoulou F.L."/>
            <person name="Tu H."/>
            <person name="Van de Peer Y."/>
            <person name="Verrier P.J."/>
            <person name="Waters E."/>
            <person name="Wood A."/>
            <person name="Yang L."/>
            <person name="Cove D."/>
            <person name="Cuming A."/>
            <person name="Hasebe M."/>
            <person name="Lucas S."/>
            <person name="Mishler D.B."/>
            <person name="Reski R."/>
            <person name="Grigoriev I."/>
            <person name="Quatrano R.S."/>
            <person name="Boore J.L."/>
        </authorList>
    </citation>
    <scope>NUCLEOTIDE SEQUENCE [LARGE SCALE GENOMIC DNA]</scope>
    <source>
        <strain evidence="2 3">cv. Gransden 2004</strain>
    </source>
</reference>
<proteinExistence type="predicted"/>
<sequence>MTDSLYRVVSSPGSKFISKKSRFGTTRGARVGSVSRREVLLDGSSGADCLSGGPEATWDYRILANGPEGICCHCNTDRLFVISEANG</sequence>
<dbReference type="AlphaFoldDB" id="A0A2K1JZ27"/>